<gene>
    <name evidence="4" type="ORF">WAK64_03240</name>
</gene>
<name>A0ABU8H9T4_9BACI</name>
<comment type="caution">
    <text evidence="4">The sequence shown here is derived from an EMBL/GenBank/DDBJ whole genome shotgun (WGS) entry which is preliminary data.</text>
</comment>
<dbReference type="InterPro" id="IPR010273">
    <property type="entry name" value="DUF881"/>
</dbReference>
<comment type="similarity">
    <text evidence="1">Belongs to the UPF0749 family.</text>
</comment>
<evidence type="ECO:0000256" key="1">
    <source>
        <dbReference type="ARBA" id="ARBA00009108"/>
    </source>
</evidence>
<evidence type="ECO:0000256" key="2">
    <source>
        <dbReference type="SAM" id="Coils"/>
    </source>
</evidence>
<dbReference type="PANTHER" id="PTHR37313:SF2">
    <property type="entry name" value="UPF0749 PROTEIN YLXX"/>
    <property type="match status" value="1"/>
</dbReference>
<proteinExistence type="inferred from homology"/>
<evidence type="ECO:0000256" key="3">
    <source>
        <dbReference type="SAM" id="Phobius"/>
    </source>
</evidence>
<dbReference type="EMBL" id="JBBAXC010000002">
    <property type="protein sequence ID" value="MEI5906085.1"/>
    <property type="molecule type" value="Genomic_DNA"/>
</dbReference>
<dbReference type="Gene3D" id="3.30.70.1880">
    <property type="entry name" value="Protein of unknown function DUF881"/>
    <property type="match status" value="1"/>
</dbReference>
<evidence type="ECO:0000313" key="5">
    <source>
        <dbReference type="Proteomes" id="UP001312865"/>
    </source>
</evidence>
<feature type="coiled-coil region" evidence="2">
    <location>
        <begin position="52"/>
        <end position="91"/>
    </location>
</feature>
<accession>A0ABU8H9T4</accession>
<sequence>MKKRAKISFTVITMIIGFMLMIQFKSVKEPVVRDTRDIWELRDDLLKEKEMHSTLLQEIRSVDETLERYESERQTSKEQALKETVEELKMKAGLTPITGPGIILTVEPVLEDIMLGNPVQSVSPELLKWLLNELNQYGAYQLSIDHQRVVNTSVIRDINGETTVNTVPITNIPFEIKVITKDLESAEKLSNQMRVSKVVEAFYREKFKISISAEEEEITLPAYNRNIRNKLMEPVE</sequence>
<reference evidence="4 5" key="1">
    <citation type="journal article" date="2018" name="J. Microbiol.">
        <title>Bacillus spongiae sp. nov., isolated from sponge of Jeju Island.</title>
        <authorList>
            <person name="Lee G.E."/>
            <person name="Im W.T."/>
            <person name="Park J.S."/>
        </authorList>
    </citation>
    <scope>NUCLEOTIDE SEQUENCE [LARGE SCALE GENOMIC DNA]</scope>
    <source>
        <strain evidence="4 5">135PIL107-10</strain>
    </source>
</reference>
<keyword evidence="3" id="KW-1133">Transmembrane helix</keyword>
<protein>
    <submittedName>
        <fullName evidence="4">DUF881 domain-containing protein</fullName>
    </submittedName>
</protein>
<feature type="transmembrane region" description="Helical" evidence="3">
    <location>
        <begin position="7"/>
        <end position="24"/>
    </location>
</feature>
<evidence type="ECO:0000313" key="4">
    <source>
        <dbReference type="EMBL" id="MEI5906085.1"/>
    </source>
</evidence>
<organism evidence="4 5">
    <name type="scientific">Bacillus spongiae</name>
    <dbReference type="NCBI Taxonomy" id="2683610"/>
    <lineage>
        <taxon>Bacteria</taxon>
        <taxon>Bacillati</taxon>
        <taxon>Bacillota</taxon>
        <taxon>Bacilli</taxon>
        <taxon>Bacillales</taxon>
        <taxon>Bacillaceae</taxon>
        <taxon>Bacillus</taxon>
    </lineage>
</organism>
<keyword evidence="3" id="KW-0812">Transmembrane</keyword>
<keyword evidence="5" id="KW-1185">Reference proteome</keyword>
<dbReference type="PANTHER" id="PTHR37313">
    <property type="entry name" value="UPF0749 PROTEIN RV1825"/>
    <property type="match status" value="1"/>
</dbReference>
<dbReference type="Pfam" id="PF05949">
    <property type="entry name" value="DUF881"/>
    <property type="match status" value="1"/>
</dbReference>
<dbReference type="Proteomes" id="UP001312865">
    <property type="component" value="Unassembled WGS sequence"/>
</dbReference>
<keyword evidence="2" id="KW-0175">Coiled coil</keyword>
<dbReference type="RefSeq" id="WP_336585506.1">
    <property type="nucleotide sequence ID" value="NZ_JBBAXC010000002.1"/>
</dbReference>
<keyword evidence="3" id="KW-0472">Membrane</keyword>